<dbReference type="InterPro" id="IPR027413">
    <property type="entry name" value="GROEL-like_equatorial_sf"/>
</dbReference>
<dbReference type="GO" id="GO:0005524">
    <property type="term" value="F:ATP binding"/>
    <property type="evidence" value="ECO:0007669"/>
    <property type="project" value="InterPro"/>
</dbReference>
<dbReference type="EMBL" id="JACGCM010000659">
    <property type="protein sequence ID" value="KAF6169432.1"/>
    <property type="molecule type" value="Genomic_DNA"/>
</dbReference>
<keyword evidence="1" id="KW-0812">Transmembrane</keyword>
<dbReference type="AlphaFoldDB" id="A0A7J7NR39"/>
<dbReference type="Gene3D" id="1.10.560.10">
    <property type="entry name" value="GroEL-like equatorial domain"/>
    <property type="match status" value="1"/>
</dbReference>
<keyword evidence="3" id="KW-1185">Reference proteome</keyword>
<proteinExistence type="predicted"/>
<evidence type="ECO:0000313" key="3">
    <source>
        <dbReference type="Proteomes" id="UP000541444"/>
    </source>
</evidence>
<accession>A0A7J7NR39</accession>
<keyword evidence="1" id="KW-1133">Transmembrane helix</keyword>
<dbReference type="SUPFAM" id="SSF48592">
    <property type="entry name" value="GroEL equatorial domain-like"/>
    <property type="match status" value="1"/>
</dbReference>
<evidence type="ECO:0000256" key="1">
    <source>
        <dbReference type="SAM" id="Phobius"/>
    </source>
</evidence>
<evidence type="ECO:0000313" key="2">
    <source>
        <dbReference type="EMBL" id="KAF6169432.1"/>
    </source>
</evidence>
<dbReference type="PANTHER" id="PTHR33018">
    <property type="entry name" value="OS10G0338966 PROTEIN-RELATED"/>
    <property type="match status" value="1"/>
</dbReference>
<dbReference type="PANTHER" id="PTHR33018:SF31">
    <property type="entry name" value="TRANSPOSASE, PTTA_EN_SPM, PLANT"/>
    <property type="match status" value="1"/>
</dbReference>
<organism evidence="2 3">
    <name type="scientific">Kingdonia uniflora</name>
    <dbReference type="NCBI Taxonomy" id="39325"/>
    <lineage>
        <taxon>Eukaryota</taxon>
        <taxon>Viridiplantae</taxon>
        <taxon>Streptophyta</taxon>
        <taxon>Embryophyta</taxon>
        <taxon>Tracheophyta</taxon>
        <taxon>Spermatophyta</taxon>
        <taxon>Magnoliopsida</taxon>
        <taxon>Ranunculales</taxon>
        <taxon>Circaeasteraceae</taxon>
        <taxon>Kingdonia</taxon>
    </lineage>
</organism>
<reference evidence="2 3" key="1">
    <citation type="journal article" date="2020" name="IScience">
        <title>Genome Sequencing of the Endangered Kingdonia uniflora (Circaeasteraceae, Ranunculales) Reveals Potential Mechanisms of Evolutionary Specialization.</title>
        <authorList>
            <person name="Sun Y."/>
            <person name="Deng T."/>
            <person name="Zhang A."/>
            <person name="Moore M.J."/>
            <person name="Landis J.B."/>
            <person name="Lin N."/>
            <person name="Zhang H."/>
            <person name="Zhang X."/>
            <person name="Huang J."/>
            <person name="Zhang X."/>
            <person name="Sun H."/>
            <person name="Wang H."/>
        </authorList>
    </citation>
    <scope>NUCLEOTIDE SEQUENCE [LARGE SCALE GENOMIC DNA]</scope>
    <source>
        <strain evidence="2">TB1705</strain>
        <tissue evidence="2">Leaf</tissue>
    </source>
</reference>
<sequence>ANEADINMNFEENVPEDLMGTWRSVKGNEFCCKMLDKMFELELMVTISNNNVLEHENCLFQIVPITILTWHKVKPDVQDRLWEMVKQKFIVPEEARKLTLMSMGKDWREFKVEKRKIININDEYEQALKKCLEDVPYNQWEVFAKHCTTSNYKELSRILIETRNKHKLPHTCSRLGYPRLEHEMNKEIADDATSVVKKVRRSAVWTRARKRKNGEAVNELVLEKISNQGNAQDEITPPESTVLLSSLVICVLVAFQNDAQLVEDGLPINKKSGSVKLGASRKGKGGGLLKASRSVKHEDVEPSEMSLDEIESRLGSLLQANTISQLKSGVWKKRLEGEGVLYGVDVNTGGITDSFANFIWEPAVVKINALIVATEVACLVLSVDEMVKNPEVYKLIQTSRKAQRHSKTLSILAVKHPIPFFMVVLLVFLCIG</sequence>
<name>A0A7J7NR39_9MAGN</name>
<dbReference type="Proteomes" id="UP000541444">
    <property type="component" value="Unassembled WGS sequence"/>
</dbReference>
<dbReference type="OrthoDB" id="205662at2759"/>
<dbReference type="InterPro" id="IPR002423">
    <property type="entry name" value="Cpn60/GroEL/TCP-1"/>
</dbReference>
<comment type="caution">
    <text evidence="2">The sequence shown here is derived from an EMBL/GenBank/DDBJ whole genome shotgun (WGS) entry which is preliminary data.</text>
</comment>
<keyword evidence="1" id="KW-0472">Membrane</keyword>
<protein>
    <submittedName>
        <fullName evidence="2">Uncharacterized protein</fullName>
    </submittedName>
</protein>
<feature type="non-terminal residue" evidence="2">
    <location>
        <position position="1"/>
    </location>
</feature>
<feature type="transmembrane region" description="Helical" evidence="1">
    <location>
        <begin position="409"/>
        <end position="431"/>
    </location>
</feature>
<dbReference type="Pfam" id="PF00118">
    <property type="entry name" value="Cpn60_TCP1"/>
    <property type="match status" value="1"/>
</dbReference>
<gene>
    <name evidence="2" type="ORF">GIB67_021435</name>
</gene>